<accession>A0A094PX82</accession>
<sequence>YPVFAITFPLAMADFPWNLYLKVPVSPAIGIHSVKTPSPFSALATFTISSARSLEFTLFSFDNPEASRITNGFQQYFPRDQLP</sequence>
<comment type="caution">
    <text evidence="1">The sequence shown here is derived from an EMBL/GenBank/DDBJ whole genome shotgun (WGS) entry which is preliminary data.</text>
</comment>
<proteinExistence type="predicted"/>
<dbReference type="AlphaFoldDB" id="A0A094PX82"/>
<dbReference type="EMBL" id="JNSL01000104">
    <property type="protein sequence ID" value="KGA15742.1"/>
    <property type="molecule type" value="Genomic_DNA"/>
</dbReference>
<feature type="non-terminal residue" evidence="1">
    <location>
        <position position="1"/>
    </location>
</feature>
<protein>
    <submittedName>
        <fullName evidence="1">Uncharacterized protein</fullName>
    </submittedName>
</protein>
<evidence type="ECO:0000313" key="1">
    <source>
        <dbReference type="EMBL" id="KGA15742.1"/>
    </source>
</evidence>
<gene>
    <name evidence="1" type="ORF">GM51_14205</name>
</gene>
<reference evidence="1" key="1">
    <citation type="submission" date="2014-06" db="EMBL/GenBank/DDBJ databases">
        <title>Key roles for freshwater Actinobacteria revealed by deep metagenomic sequencing.</title>
        <authorList>
            <person name="Ghai R."/>
            <person name="Mizuno C.M."/>
            <person name="Picazo A."/>
            <person name="Camacho A."/>
            <person name="Rodriguez-Valera F."/>
        </authorList>
    </citation>
    <scope>NUCLEOTIDE SEQUENCE</scope>
</reference>
<name>A0A094PX82_9ZZZZ</name>
<organism evidence="1">
    <name type="scientific">freshwater metagenome</name>
    <dbReference type="NCBI Taxonomy" id="449393"/>
    <lineage>
        <taxon>unclassified sequences</taxon>
        <taxon>metagenomes</taxon>
        <taxon>ecological metagenomes</taxon>
    </lineage>
</organism>